<proteinExistence type="predicted"/>
<reference evidence="1" key="2">
    <citation type="submission" date="2018-04" db="EMBL/GenBank/DDBJ databases">
        <title>OnivRS2 (Oryza nivara Reference Sequence Version 2).</title>
        <authorList>
            <person name="Zhang J."/>
            <person name="Kudrna D."/>
            <person name="Lee S."/>
            <person name="Talag J."/>
            <person name="Rajasekar S."/>
            <person name="Welchert J."/>
            <person name="Hsing Y.-I."/>
            <person name="Wing R.A."/>
        </authorList>
    </citation>
    <scope>NUCLEOTIDE SEQUENCE [LARGE SCALE GENOMIC DNA]</scope>
    <source>
        <strain evidence="1">SL10</strain>
    </source>
</reference>
<sequence>MSSDMAWSVEDSTAGDKLWRETWIVGPPATTLWCLAPDTLYQLIPRKYRLIKVKYQDMIPQR</sequence>
<evidence type="ECO:0000313" key="2">
    <source>
        <dbReference type="Proteomes" id="UP000006591"/>
    </source>
</evidence>
<name>A0A0E0H0L9_ORYNI</name>
<dbReference type="HOGENOM" id="CLU_2908019_0_0_1"/>
<dbReference type="Proteomes" id="UP000006591">
    <property type="component" value="Chromosome 4"/>
</dbReference>
<protein>
    <submittedName>
        <fullName evidence="1">Uncharacterized protein</fullName>
    </submittedName>
</protein>
<reference evidence="1" key="1">
    <citation type="submission" date="2015-04" db="UniProtKB">
        <authorList>
            <consortium name="EnsemblPlants"/>
        </authorList>
    </citation>
    <scope>IDENTIFICATION</scope>
    <source>
        <strain evidence="1">SL10</strain>
    </source>
</reference>
<organism evidence="1">
    <name type="scientific">Oryza nivara</name>
    <name type="common">Indian wild rice</name>
    <name type="synonym">Oryza sativa f. spontanea</name>
    <dbReference type="NCBI Taxonomy" id="4536"/>
    <lineage>
        <taxon>Eukaryota</taxon>
        <taxon>Viridiplantae</taxon>
        <taxon>Streptophyta</taxon>
        <taxon>Embryophyta</taxon>
        <taxon>Tracheophyta</taxon>
        <taxon>Spermatophyta</taxon>
        <taxon>Magnoliopsida</taxon>
        <taxon>Liliopsida</taxon>
        <taxon>Poales</taxon>
        <taxon>Poaceae</taxon>
        <taxon>BOP clade</taxon>
        <taxon>Oryzoideae</taxon>
        <taxon>Oryzeae</taxon>
        <taxon>Oryzinae</taxon>
        <taxon>Oryza</taxon>
    </lineage>
</organism>
<dbReference type="Gramene" id="ONIVA04G10220.1">
    <property type="protein sequence ID" value="ONIVA04G10220.1"/>
    <property type="gene ID" value="ONIVA04G10220"/>
</dbReference>
<accession>A0A0E0H0L9</accession>
<dbReference type="AlphaFoldDB" id="A0A0E0H0L9"/>
<dbReference type="EnsemblPlants" id="ONIVA04G10220.1">
    <property type="protein sequence ID" value="ONIVA04G10220.1"/>
    <property type="gene ID" value="ONIVA04G10220"/>
</dbReference>
<keyword evidence="2" id="KW-1185">Reference proteome</keyword>
<evidence type="ECO:0000313" key="1">
    <source>
        <dbReference type="EnsemblPlants" id="ONIVA04G10220.1"/>
    </source>
</evidence>